<keyword evidence="3" id="KW-1185">Reference proteome</keyword>
<evidence type="ECO:0000313" key="2">
    <source>
        <dbReference type="EMBL" id="CAG5079421.1"/>
    </source>
</evidence>
<reference evidence="2 3" key="1">
    <citation type="submission" date="2021-04" db="EMBL/GenBank/DDBJ databases">
        <authorList>
            <person name="Bliznina A."/>
        </authorList>
    </citation>
    <scope>NUCLEOTIDE SEQUENCE [LARGE SCALE GENOMIC DNA]</scope>
</reference>
<dbReference type="Gene3D" id="3.40.50.300">
    <property type="entry name" value="P-loop containing nucleotide triphosphate hydrolases"/>
    <property type="match status" value="1"/>
</dbReference>
<dbReference type="SUPFAM" id="SSF52540">
    <property type="entry name" value="P-loop containing nucleoside triphosphate hydrolases"/>
    <property type="match status" value="1"/>
</dbReference>
<accession>A0ABN7RN60</accession>
<feature type="transmembrane region" description="Helical" evidence="1">
    <location>
        <begin position="12"/>
        <end position="30"/>
    </location>
</feature>
<organism evidence="2 3">
    <name type="scientific">Oikopleura dioica</name>
    <name type="common">Tunicate</name>
    <dbReference type="NCBI Taxonomy" id="34765"/>
    <lineage>
        <taxon>Eukaryota</taxon>
        <taxon>Metazoa</taxon>
        <taxon>Chordata</taxon>
        <taxon>Tunicata</taxon>
        <taxon>Appendicularia</taxon>
        <taxon>Copelata</taxon>
        <taxon>Oikopleuridae</taxon>
        <taxon>Oikopleura</taxon>
    </lineage>
</organism>
<gene>
    <name evidence="2" type="ORF">OKIOD_LOCUS808</name>
</gene>
<dbReference type="PANTHER" id="PTHR10704:SF71">
    <property type="entry name" value="CARBOHYDRATE SULFOTRANSFERASE 1-LIKE"/>
    <property type="match status" value="1"/>
</dbReference>
<dbReference type="PANTHER" id="PTHR10704">
    <property type="entry name" value="CARBOHYDRATE SULFOTRANSFERASE"/>
    <property type="match status" value="1"/>
</dbReference>
<keyword evidence="1" id="KW-0472">Membrane</keyword>
<keyword evidence="1" id="KW-1133">Transmembrane helix</keyword>
<evidence type="ECO:0000256" key="1">
    <source>
        <dbReference type="SAM" id="Phobius"/>
    </source>
</evidence>
<sequence length="433" mass="49778">MIPKIHCPRSTITNFLVISLFLNFVSFYVYRETLLQVNGQHNHQARSVPTAVVEMDSPTFKGMSNSKDSQGKINPKIIETDEAQPQNSKRKAYLLVTMYRSGSTLTGEMFNRNPDFLYYFEPLAIFGNNNAPLQKIKMLNDTFHCHAPNAENFKKYANPKESTTKNCLNEGVCMYQLSTRFCKPPFCWNPEAPATQCKKQCSPPGSDRAKLDHMERICKEEVDTVAIKTIRFLDLKRLHPFYADSYPIDFKAVFLVRDPRSMYHSRKKIHLELLHGKANEMGGFMKMLEQECDLVAQNLELLSNTRTLESRKTFSLRYEDIARDPIKYSKAIYNFLGEEFNDEVSGFLHDAIAPPKNKLDKSKATYTTSRAINETTILNGWRLDKMVNPSELNQIQEKCAKMMKLAGYLPIKPDQKRDLTIESVDIKSKYGNL</sequence>
<protein>
    <submittedName>
        <fullName evidence="2">Oidioi.mRNA.OKI2018_I69.PAR.g9250.t1.cds</fullName>
    </submittedName>
</protein>
<evidence type="ECO:0000313" key="3">
    <source>
        <dbReference type="Proteomes" id="UP001158576"/>
    </source>
</evidence>
<dbReference type="InterPro" id="IPR027417">
    <property type="entry name" value="P-loop_NTPase"/>
</dbReference>
<proteinExistence type="predicted"/>
<dbReference type="Pfam" id="PF13469">
    <property type="entry name" value="Sulfotransfer_3"/>
    <property type="match status" value="1"/>
</dbReference>
<keyword evidence="1" id="KW-0812">Transmembrane</keyword>
<dbReference type="EMBL" id="OU015568">
    <property type="protein sequence ID" value="CAG5079421.1"/>
    <property type="molecule type" value="Genomic_DNA"/>
</dbReference>
<dbReference type="InterPro" id="IPR051135">
    <property type="entry name" value="Gal/GlcNAc/GalNAc_ST"/>
</dbReference>
<dbReference type="Proteomes" id="UP001158576">
    <property type="component" value="Chromosome PAR"/>
</dbReference>
<name>A0ABN7RN60_OIKDI</name>